<feature type="domain" description="PIN" evidence="5">
    <location>
        <begin position="19"/>
        <end position="94"/>
    </location>
</feature>
<dbReference type="SUPFAM" id="SSF88723">
    <property type="entry name" value="PIN domain-like"/>
    <property type="match status" value="1"/>
</dbReference>
<dbReference type="EMBL" id="CP091139">
    <property type="protein sequence ID" value="UUT36000.1"/>
    <property type="molecule type" value="Genomic_DNA"/>
</dbReference>
<evidence type="ECO:0000256" key="4">
    <source>
        <dbReference type="ARBA" id="ARBA00022842"/>
    </source>
</evidence>
<evidence type="ECO:0000256" key="3">
    <source>
        <dbReference type="ARBA" id="ARBA00022801"/>
    </source>
</evidence>
<gene>
    <name evidence="6" type="ORF">L2X98_23110</name>
</gene>
<protein>
    <submittedName>
        <fullName evidence="6">PIN domain-containing protein</fullName>
    </submittedName>
</protein>
<keyword evidence="4" id="KW-0460">Magnesium</keyword>
<dbReference type="Gene3D" id="3.40.50.1010">
    <property type="entry name" value="5'-nuclease"/>
    <property type="match status" value="1"/>
</dbReference>
<keyword evidence="7" id="KW-1185">Reference proteome</keyword>
<evidence type="ECO:0000256" key="2">
    <source>
        <dbReference type="ARBA" id="ARBA00022723"/>
    </source>
</evidence>
<name>A0ABY5NLG4_9MICO</name>
<dbReference type="Pfam" id="PF01850">
    <property type="entry name" value="PIN"/>
    <property type="match status" value="1"/>
</dbReference>
<keyword evidence="3" id="KW-0378">Hydrolase</keyword>
<proteinExistence type="predicted"/>
<sequence>MCTECVHLRTKTYDPVLPEVLTKPLHADPRSEEVAALTGLLSRLDLRAFDEPTARLSVALSTIYGLRAADGAHLATAVSAGADVFLTDNRKDFSRDISEIDVVYPHDL</sequence>
<keyword evidence="2" id="KW-0479">Metal-binding</keyword>
<dbReference type="Proteomes" id="UP001054811">
    <property type="component" value="Chromosome"/>
</dbReference>
<dbReference type="RefSeq" id="WP_259612648.1">
    <property type="nucleotide sequence ID" value="NZ_CP091139.2"/>
</dbReference>
<organism evidence="6 7">
    <name type="scientific">Microbacterium elymi</name>
    <dbReference type="NCBI Taxonomy" id="2909587"/>
    <lineage>
        <taxon>Bacteria</taxon>
        <taxon>Bacillati</taxon>
        <taxon>Actinomycetota</taxon>
        <taxon>Actinomycetes</taxon>
        <taxon>Micrococcales</taxon>
        <taxon>Microbacteriaceae</taxon>
        <taxon>Microbacterium</taxon>
    </lineage>
</organism>
<evidence type="ECO:0000259" key="5">
    <source>
        <dbReference type="Pfam" id="PF01850"/>
    </source>
</evidence>
<evidence type="ECO:0000313" key="6">
    <source>
        <dbReference type="EMBL" id="UUT36000.1"/>
    </source>
</evidence>
<dbReference type="InterPro" id="IPR029060">
    <property type="entry name" value="PIN-like_dom_sf"/>
</dbReference>
<evidence type="ECO:0000313" key="7">
    <source>
        <dbReference type="Proteomes" id="UP001054811"/>
    </source>
</evidence>
<evidence type="ECO:0000256" key="1">
    <source>
        <dbReference type="ARBA" id="ARBA00022722"/>
    </source>
</evidence>
<dbReference type="InterPro" id="IPR002716">
    <property type="entry name" value="PIN_dom"/>
</dbReference>
<accession>A0ABY5NLG4</accession>
<keyword evidence="1" id="KW-0540">Nuclease</keyword>
<reference evidence="6" key="1">
    <citation type="submission" date="2022-01" db="EMBL/GenBank/DDBJ databases">
        <title>Microbacterium eymi and Microbacterium rhizovicinus sp. nov., isolated from the rhizospheric soil of Elymus tsukushiensis, a plant native to the Dokdo Islands, Republic of Korea.</title>
        <authorList>
            <person name="Hwang Y.J."/>
        </authorList>
    </citation>
    <scope>NUCLEOTIDE SEQUENCE</scope>
    <source>
        <strain evidence="6">KUDC0405</strain>
    </source>
</reference>